<keyword evidence="2" id="KW-0472">Membrane</keyword>
<proteinExistence type="predicted"/>
<organism evidence="3 4">
    <name type="scientific">Micromonospora antibiotica</name>
    <dbReference type="NCBI Taxonomy" id="2807623"/>
    <lineage>
        <taxon>Bacteria</taxon>
        <taxon>Bacillati</taxon>
        <taxon>Actinomycetota</taxon>
        <taxon>Actinomycetes</taxon>
        <taxon>Micromonosporales</taxon>
        <taxon>Micromonosporaceae</taxon>
        <taxon>Micromonospora</taxon>
    </lineage>
</organism>
<name>A0ABS3V6Z5_9ACTN</name>
<evidence type="ECO:0000256" key="2">
    <source>
        <dbReference type="SAM" id="Phobius"/>
    </source>
</evidence>
<reference evidence="3 4" key="1">
    <citation type="submission" date="2021-03" db="EMBL/GenBank/DDBJ databases">
        <authorList>
            <person name="Lee D.-H."/>
        </authorList>
    </citation>
    <scope>NUCLEOTIDE SEQUENCE [LARGE SCALE GENOMIC DNA]</scope>
    <source>
        <strain evidence="3 4">MMS20-R2-23</strain>
    </source>
</reference>
<comment type="caution">
    <text evidence="3">The sequence shown here is derived from an EMBL/GenBank/DDBJ whole genome shotgun (WGS) entry which is preliminary data.</text>
</comment>
<feature type="transmembrane region" description="Helical" evidence="2">
    <location>
        <begin position="28"/>
        <end position="52"/>
    </location>
</feature>
<keyword evidence="2" id="KW-0812">Transmembrane</keyword>
<feature type="region of interest" description="Disordered" evidence="1">
    <location>
        <begin position="1"/>
        <end position="20"/>
    </location>
</feature>
<gene>
    <name evidence="3" type="ORF">JQN83_11190</name>
</gene>
<accession>A0ABS3V6Z5</accession>
<keyword evidence="4" id="KW-1185">Reference proteome</keyword>
<dbReference type="RefSeq" id="WP_208567028.1">
    <property type="nucleotide sequence ID" value="NZ_JAGFWR010000004.1"/>
</dbReference>
<evidence type="ECO:0000256" key="1">
    <source>
        <dbReference type="SAM" id="MobiDB-lite"/>
    </source>
</evidence>
<dbReference type="Proteomes" id="UP000671399">
    <property type="component" value="Unassembled WGS sequence"/>
</dbReference>
<feature type="transmembrane region" description="Helical" evidence="2">
    <location>
        <begin position="131"/>
        <end position="151"/>
    </location>
</feature>
<evidence type="ECO:0000313" key="3">
    <source>
        <dbReference type="EMBL" id="MBO4161373.1"/>
    </source>
</evidence>
<keyword evidence="2" id="KW-1133">Transmembrane helix</keyword>
<feature type="transmembrane region" description="Helical" evidence="2">
    <location>
        <begin position="59"/>
        <end position="81"/>
    </location>
</feature>
<dbReference type="EMBL" id="JAGFWR010000004">
    <property type="protein sequence ID" value="MBO4161373.1"/>
    <property type="molecule type" value="Genomic_DNA"/>
</dbReference>
<feature type="compositionally biased region" description="Basic and acidic residues" evidence="1">
    <location>
        <begin position="7"/>
        <end position="16"/>
    </location>
</feature>
<protein>
    <submittedName>
        <fullName evidence="3">Uncharacterized protein</fullName>
    </submittedName>
</protein>
<sequence>MASSSNREGDELKTPVDDTPQVADGPNAAVAVAVAVAAFVAVAVVAAVTAFADVAAVTAFAAVTVAAVGGLAAFVAVLNVADELNAGARPGSGGTVLLRGAAGLLPGWAVCRYREEWAGELYDLRAEGAPWWRRAGYILGILLFSAPRLAVGLRLGGERSRA</sequence>
<evidence type="ECO:0000313" key="4">
    <source>
        <dbReference type="Proteomes" id="UP000671399"/>
    </source>
</evidence>